<evidence type="ECO:0000256" key="1">
    <source>
        <dbReference type="SAM" id="Coils"/>
    </source>
</evidence>
<evidence type="ECO:0000313" key="3">
    <source>
        <dbReference type="Proteomes" id="UP000639775"/>
    </source>
</evidence>
<dbReference type="RefSeq" id="WP_167194333.1">
    <property type="nucleotide sequence ID" value="NZ_JAAORB010000006.1"/>
</dbReference>
<accession>A0A967BCE3</accession>
<gene>
    <name evidence="2" type="ORF">HAT86_05775</name>
</gene>
<evidence type="ECO:0000313" key="2">
    <source>
        <dbReference type="EMBL" id="NHQ73975.1"/>
    </source>
</evidence>
<name>A0A967BCE3_9RHOB</name>
<keyword evidence="1" id="KW-0175">Coiled coil</keyword>
<sequence length="174" mass="19729">MVKSQLTGKVTSVSCEDLSNVLDRSDALIRMTAKALDIDVEGQHVSCHDALHIMRFFAGGKGEQNQLWSEQSSKLQAAKAREFEFAMALEILKRERASLDKQVELLTEQLARANHRSDRLEQKLHDLTASFAHLVSQRDRLVAQTKIKSTTSIKQHQGRDVLYLERPVNLHLLN</sequence>
<comment type="caution">
    <text evidence="2">The sequence shown here is derived from an EMBL/GenBank/DDBJ whole genome shotgun (WGS) entry which is preliminary data.</text>
</comment>
<reference evidence="2" key="1">
    <citation type="submission" date="2020-03" db="EMBL/GenBank/DDBJ databases">
        <title>Roseovarius gahaiensis sp. nov., isolated from Gahai Saline Lake, China.</title>
        <authorList>
            <person name="Sun X."/>
        </authorList>
    </citation>
    <scope>NUCLEOTIDE SEQUENCE</scope>
    <source>
        <strain evidence="2">GH877</strain>
    </source>
</reference>
<dbReference type="Proteomes" id="UP000639775">
    <property type="component" value="Unassembled WGS sequence"/>
</dbReference>
<dbReference type="AlphaFoldDB" id="A0A967BCE3"/>
<keyword evidence="3" id="KW-1185">Reference proteome</keyword>
<dbReference type="EMBL" id="JAAORB010000006">
    <property type="protein sequence ID" value="NHQ73975.1"/>
    <property type="molecule type" value="Genomic_DNA"/>
</dbReference>
<feature type="coiled-coil region" evidence="1">
    <location>
        <begin position="89"/>
        <end position="130"/>
    </location>
</feature>
<organism evidence="2 3">
    <name type="scientific">Roseovarius gahaiensis</name>
    <dbReference type="NCBI Taxonomy" id="2716691"/>
    <lineage>
        <taxon>Bacteria</taxon>
        <taxon>Pseudomonadati</taxon>
        <taxon>Pseudomonadota</taxon>
        <taxon>Alphaproteobacteria</taxon>
        <taxon>Rhodobacterales</taxon>
        <taxon>Roseobacteraceae</taxon>
        <taxon>Roseovarius</taxon>
    </lineage>
</organism>
<protein>
    <submittedName>
        <fullName evidence="2">Uncharacterized protein</fullName>
    </submittedName>
</protein>
<proteinExistence type="predicted"/>